<evidence type="ECO:0000313" key="2">
    <source>
        <dbReference type="Proteomes" id="UP001159363"/>
    </source>
</evidence>
<dbReference type="PANTHER" id="PTHR45913:SF5">
    <property type="entry name" value="GENERAL TRANSCRIPTION FACTOR II-I REPEAT DOMAIN-CONTAINING PROTEIN 2A-LIKE PROTEIN"/>
    <property type="match status" value="1"/>
</dbReference>
<dbReference type="PANTHER" id="PTHR45913">
    <property type="entry name" value="EPM2A-INTERACTING PROTEIN 1"/>
    <property type="match status" value="1"/>
</dbReference>
<proteinExistence type="predicted"/>
<name>A0ABQ9IGD2_9NEOP</name>
<reference evidence="1 2" key="1">
    <citation type="submission" date="2023-02" db="EMBL/GenBank/DDBJ databases">
        <title>LHISI_Scaffold_Assembly.</title>
        <authorList>
            <person name="Stuart O.P."/>
            <person name="Cleave R."/>
            <person name="Magrath M.J.L."/>
            <person name="Mikheyev A.S."/>
        </authorList>
    </citation>
    <scope>NUCLEOTIDE SEQUENCE [LARGE SCALE GENOMIC DNA]</scope>
    <source>
        <strain evidence="1">Daus_M_001</strain>
        <tissue evidence="1">Leg muscle</tissue>
    </source>
</reference>
<dbReference type="Proteomes" id="UP001159363">
    <property type="component" value="Chromosome 1"/>
</dbReference>
<gene>
    <name evidence="1" type="ORF">PR048_000550</name>
</gene>
<evidence type="ECO:0008006" key="3">
    <source>
        <dbReference type="Google" id="ProtNLM"/>
    </source>
</evidence>
<evidence type="ECO:0000313" key="1">
    <source>
        <dbReference type="EMBL" id="KAJ8895225.1"/>
    </source>
</evidence>
<organism evidence="1 2">
    <name type="scientific">Dryococelus australis</name>
    <dbReference type="NCBI Taxonomy" id="614101"/>
    <lineage>
        <taxon>Eukaryota</taxon>
        <taxon>Metazoa</taxon>
        <taxon>Ecdysozoa</taxon>
        <taxon>Arthropoda</taxon>
        <taxon>Hexapoda</taxon>
        <taxon>Insecta</taxon>
        <taxon>Pterygota</taxon>
        <taxon>Neoptera</taxon>
        <taxon>Polyneoptera</taxon>
        <taxon>Phasmatodea</taxon>
        <taxon>Verophasmatodea</taxon>
        <taxon>Anareolatae</taxon>
        <taxon>Phasmatidae</taxon>
        <taxon>Eurycanthinae</taxon>
        <taxon>Dryococelus</taxon>
    </lineage>
</organism>
<dbReference type="EMBL" id="JARBHB010000001">
    <property type="protein sequence ID" value="KAJ8895225.1"/>
    <property type="molecule type" value="Genomic_DNA"/>
</dbReference>
<comment type="caution">
    <text evidence="1">The sequence shown here is derived from an EMBL/GenBank/DDBJ whole genome shotgun (WGS) entry which is preliminary data.</text>
</comment>
<sequence length="201" mass="23641">MSLSTLNKKRKVEFENRQFNERWENKFLFMDFGGKPQCNVCTQVMSVMKEYNILHHYEITHRVKYGSVIGEVHKHLISELKSKMHRRRTTFFKATHVQKSCVQASTKHQDPELQMELCKLQSDILLSSKQNLTYGQLWNFVMPDKYPKLHNIALKVTSMFRIKSEDRLSQEALKSNLRIVTTEMETDIVALVNEHPAQCSH</sequence>
<accession>A0ABQ9IGD2</accession>
<protein>
    <recommendedName>
        <fullName evidence="3">SPIN-DOC-like zinc-finger domain-containing protein</fullName>
    </recommendedName>
</protein>
<keyword evidence="2" id="KW-1185">Reference proteome</keyword>